<dbReference type="EMBL" id="FCOJ02000045">
    <property type="protein sequence ID" value="SAK79511.1"/>
    <property type="molecule type" value="Genomic_DNA"/>
</dbReference>
<name>A0A158CB59_9BURK</name>
<dbReference type="Proteomes" id="UP000054596">
    <property type="component" value="Unassembled WGS sequence"/>
</dbReference>
<dbReference type="AlphaFoldDB" id="A0A158CB59"/>
<proteinExistence type="predicted"/>
<keyword evidence="2" id="KW-1185">Reference proteome</keyword>
<organism evidence="1 2">
    <name type="scientific">Caballeronia glebae</name>
    <dbReference type="NCBI Taxonomy" id="1777143"/>
    <lineage>
        <taxon>Bacteria</taxon>
        <taxon>Pseudomonadati</taxon>
        <taxon>Pseudomonadota</taxon>
        <taxon>Betaproteobacteria</taxon>
        <taxon>Burkholderiales</taxon>
        <taxon>Burkholderiaceae</taxon>
        <taxon>Caballeronia</taxon>
    </lineage>
</organism>
<gene>
    <name evidence="1" type="ORF">AWB82_05200</name>
</gene>
<accession>A0A158CB59</accession>
<evidence type="ECO:0000313" key="2">
    <source>
        <dbReference type="Proteomes" id="UP000054596"/>
    </source>
</evidence>
<comment type="caution">
    <text evidence="1">The sequence shown here is derived from an EMBL/GenBank/DDBJ whole genome shotgun (WGS) entry which is preliminary data.</text>
</comment>
<evidence type="ECO:0000313" key="1">
    <source>
        <dbReference type="EMBL" id="SAK79511.1"/>
    </source>
</evidence>
<protein>
    <submittedName>
        <fullName evidence="1">Uncharacterized protein</fullName>
    </submittedName>
</protein>
<sequence>MVPNHNEVDLQFLGEPGDLIHGISDREVAGRRYTELRQFAHSFTQYFFR</sequence>
<reference evidence="1" key="1">
    <citation type="submission" date="2016-01" db="EMBL/GenBank/DDBJ databases">
        <authorList>
            <person name="Peeters C."/>
        </authorList>
    </citation>
    <scope>NUCLEOTIDE SEQUENCE [LARGE SCALE GENOMIC DNA]</scope>
    <source>
        <strain evidence="1">LMG 29325</strain>
    </source>
</reference>